<feature type="region of interest" description="Disordered" evidence="1">
    <location>
        <begin position="73"/>
        <end position="111"/>
    </location>
</feature>
<feature type="compositionally biased region" description="Basic and acidic residues" evidence="1">
    <location>
        <begin position="87"/>
        <end position="98"/>
    </location>
</feature>
<name>A0A2S2CPA3_9PROT</name>
<organism evidence="2 3">
    <name type="scientific">Azospirillum thermophilum</name>
    <dbReference type="NCBI Taxonomy" id="2202148"/>
    <lineage>
        <taxon>Bacteria</taxon>
        <taxon>Pseudomonadati</taxon>
        <taxon>Pseudomonadota</taxon>
        <taxon>Alphaproteobacteria</taxon>
        <taxon>Rhodospirillales</taxon>
        <taxon>Azospirillaceae</taxon>
        <taxon>Azospirillum</taxon>
    </lineage>
</organism>
<dbReference type="AlphaFoldDB" id="A0A2S2CPA3"/>
<dbReference type="Proteomes" id="UP000245629">
    <property type="component" value="Chromosome 2"/>
</dbReference>
<gene>
    <name evidence="2" type="ORF">DEW08_08965</name>
</gene>
<accession>A0A2S2CPA3</accession>
<sequence length="111" mass="12394">MSDPRGSDPRKDLLRQIRAIREELDPKLVERAKLAVFGKVPYDRDNARAAVAHFLAGRKDGEELRAELERTLGEELPDVGASGPEPIRSEPVKPDSAARHPLKPRRIGRIV</sequence>
<dbReference type="OrthoDB" id="7306013at2"/>
<dbReference type="EMBL" id="CP029353">
    <property type="protein sequence ID" value="AWK86353.1"/>
    <property type="molecule type" value="Genomic_DNA"/>
</dbReference>
<evidence type="ECO:0000313" key="2">
    <source>
        <dbReference type="EMBL" id="AWK86353.1"/>
    </source>
</evidence>
<dbReference type="KEGG" id="azz:DEW08_08965"/>
<feature type="compositionally biased region" description="Basic residues" evidence="1">
    <location>
        <begin position="100"/>
        <end position="111"/>
    </location>
</feature>
<reference evidence="3" key="1">
    <citation type="submission" date="2018-05" db="EMBL/GenBank/DDBJ databases">
        <title>Azospirillum thermophila sp. nov., a novel isolated from hot spring.</title>
        <authorList>
            <person name="Zhao Z."/>
        </authorList>
    </citation>
    <scope>NUCLEOTIDE SEQUENCE [LARGE SCALE GENOMIC DNA]</scope>
    <source>
        <strain evidence="3">CFH 70021</strain>
    </source>
</reference>
<dbReference type="RefSeq" id="WP_109326374.1">
    <property type="nucleotide sequence ID" value="NZ_CP029353.1"/>
</dbReference>
<keyword evidence="3" id="KW-1185">Reference proteome</keyword>
<proteinExistence type="predicted"/>
<evidence type="ECO:0000256" key="1">
    <source>
        <dbReference type="SAM" id="MobiDB-lite"/>
    </source>
</evidence>
<evidence type="ECO:0000313" key="3">
    <source>
        <dbReference type="Proteomes" id="UP000245629"/>
    </source>
</evidence>
<protein>
    <submittedName>
        <fullName evidence="2">Uncharacterized protein</fullName>
    </submittedName>
</protein>